<sequence length="101" mass="11508">MKTMMMPVEMYGEMEDQTMMTSAMDVDDVDSFDLFEQGGGGGGPLDHCRLADDGFFNSFSDDFDDTDINLFRKEKMSEEASLKVFKSDAMKEVFRIWEVAD</sequence>
<dbReference type="EMBL" id="BQNB010013027">
    <property type="protein sequence ID" value="GJT10943.1"/>
    <property type="molecule type" value="Genomic_DNA"/>
</dbReference>
<dbReference type="Proteomes" id="UP001151760">
    <property type="component" value="Unassembled WGS sequence"/>
</dbReference>
<name>A0ABQ5B8V2_9ASTR</name>
<organism evidence="1 2">
    <name type="scientific">Tanacetum coccineum</name>
    <dbReference type="NCBI Taxonomy" id="301880"/>
    <lineage>
        <taxon>Eukaryota</taxon>
        <taxon>Viridiplantae</taxon>
        <taxon>Streptophyta</taxon>
        <taxon>Embryophyta</taxon>
        <taxon>Tracheophyta</taxon>
        <taxon>Spermatophyta</taxon>
        <taxon>Magnoliopsida</taxon>
        <taxon>eudicotyledons</taxon>
        <taxon>Gunneridae</taxon>
        <taxon>Pentapetalae</taxon>
        <taxon>asterids</taxon>
        <taxon>campanulids</taxon>
        <taxon>Asterales</taxon>
        <taxon>Asteraceae</taxon>
        <taxon>Asteroideae</taxon>
        <taxon>Anthemideae</taxon>
        <taxon>Anthemidinae</taxon>
        <taxon>Tanacetum</taxon>
    </lineage>
</organism>
<evidence type="ECO:0000313" key="1">
    <source>
        <dbReference type="EMBL" id="GJT10943.1"/>
    </source>
</evidence>
<keyword evidence="2" id="KW-1185">Reference proteome</keyword>
<reference evidence="1" key="1">
    <citation type="journal article" date="2022" name="Int. J. Mol. Sci.">
        <title>Draft Genome of Tanacetum Coccineum: Genomic Comparison of Closely Related Tanacetum-Family Plants.</title>
        <authorList>
            <person name="Yamashiro T."/>
            <person name="Shiraishi A."/>
            <person name="Nakayama K."/>
            <person name="Satake H."/>
        </authorList>
    </citation>
    <scope>NUCLEOTIDE SEQUENCE</scope>
</reference>
<gene>
    <name evidence="1" type="ORF">Tco_0857985</name>
</gene>
<protein>
    <submittedName>
        <fullName evidence="1">Uncharacterized protein</fullName>
    </submittedName>
</protein>
<reference evidence="1" key="2">
    <citation type="submission" date="2022-01" db="EMBL/GenBank/DDBJ databases">
        <authorList>
            <person name="Yamashiro T."/>
            <person name="Shiraishi A."/>
            <person name="Satake H."/>
            <person name="Nakayama K."/>
        </authorList>
    </citation>
    <scope>NUCLEOTIDE SEQUENCE</scope>
</reference>
<evidence type="ECO:0000313" key="2">
    <source>
        <dbReference type="Proteomes" id="UP001151760"/>
    </source>
</evidence>
<proteinExistence type="predicted"/>
<accession>A0ABQ5B8V2</accession>
<comment type="caution">
    <text evidence="1">The sequence shown here is derived from an EMBL/GenBank/DDBJ whole genome shotgun (WGS) entry which is preliminary data.</text>
</comment>